<organism evidence="1 3">
    <name type="scientific">Weissella viridescens</name>
    <name type="common">Lactobacillus viridescens</name>
    <dbReference type="NCBI Taxonomy" id="1629"/>
    <lineage>
        <taxon>Bacteria</taxon>
        <taxon>Bacillati</taxon>
        <taxon>Bacillota</taxon>
        <taxon>Bacilli</taxon>
        <taxon>Lactobacillales</taxon>
        <taxon>Lactobacillaceae</taxon>
        <taxon>Weissella</taxon>
    </lineage>
</organism>
<name>A0A0R2H2U6_WEIVI</name>
<dbReference type="EMBL" id="UHIV01000004">
    <property type="protein sequence ID" value="SUP59313.1"/>
    <property type="molecule type" value="Genomic_DNA"/>
</dbReference>
<evidence type="ECO:0000313" key="1">
    <source>
        <dbReference type="EMBL" id="KRN47071.1"/>
    </source>
</evidence>
<evidence type="ECO:0000313" key="2">
    <source>
        <dbReference type="EMBL" id="SUP59313.1"/>
    </source>
</evidence>
<dbReference type="Proteomes" id="UP000254621">
    <property type="component" value="Unassembled WGS sequence"/>
</dbReference>
<dbReference type="PATRIC" id="fig|1629.5.peg.344"/>
<reference evidence="1 3" key="1">
    <citation type="journal article" date="2015" name="Genome Announc.">
        <title>Expanding the biotechnology potential of lactobacilli through comparative genomics of 213 strains and associated genera.</title>
        <authorList>
            <person name="Sun Z."/>
            <person name="Harris H.M."/>
            <person name="McCann A."/>
            <person name="Guo C."/>
            <person name="Argimon S."/>
            <person name="Zhang W."/>
            <person name="Yang X."/>
            <person name="Jeffery I.B."/>
            <person name="Cooney J.C."/>
            <person name="Kagawa T.F."/>
            <person name="Liu W."/>
            <person name="Song Y."/>
            <person name="Salvetti E."/>
            <person name="Wrobel A."/>
            <person name="Rasinkangas P."/>
            <person name="Parkhill J."/>
            <person name="Rea M.C."/>
            <person name="O'Sullivan O."/>
            <person name="Ritari J."/>
            <person name="Douillard F.P."/>
            <person name="Paul Ross R."/>
            <person name="Yang R."/>
            <person name="Briner A.E."/>
            <person name="Felis G.E."/>
            <person name="de Vos W.M."/>
            <person name="Barrangou R."/>
            <person name="Klaenhammer T.R."/>
            <person name="Caufield P.W."/>
            <person name="Cui Y."/>
            <person name="Zhang H."/>
            <person name="O'Toole P.W."/>
        </authorList>
    </citation>
    <scope>NUCLEOTIDE SEQUENCE [LARGE SCALE GENOMIC DNA]</scope>
    <source>
        <strain evidence="1 3">DSM 20410</strain>
    </source>
</reference>
<keyword evidence="3" id="KW-1185">Reference proteome</keyword>
<proteinExistence type="predicted"/>
<sequence>MQAVGMDPQVLIDILVGAKTGVIYDFDTDLRGDLLITSYALKEAGLPSNMAGAVVQLEDVEPTEDGHYIWKFNPDVKLIRPFKVHGTMELFEIPDEKIQYEPTNWFNVEAENAGHEKINDWMESYVATHPDIDRIPRADIPDDIAELAASFDDWRAAYFTFLYAPTKAQRKELREACYEVEPK</sequence>
<dbReference type="RefSeq" id="WP_057744142.1">
    <property type="nucleotide sequence ID" value="NZ_BJLU01000003.1"/>
</dbReference>
<evidence type="ECO:0000313" key="4">
    <source>
        <dbReference type="Proteomes" id="UP000254621"/>
    </source>
</evidence>
<dbReference type="Proteomes" id="UP000051992">
    <property type="component" value="Unassembled WGS sequence"/>
</dbReference>
<gene>
    <name evidence="1" type="ORF">IV50_GL000341</name>
    <name evidence="2" type="ORF">NCTC13645_01568</name>
</gene>
<evidence type="ECO:0000313" key="3">
    <source>
        <dbReference type="Proteomes" id="UP000051992"/>
    </source>
</evidence>
<dbReference type="OrthoDB" id="2151615at2"/>
<protein>
    <submittedName>
        <fullName evidence="1">Uncharacterized protein</fullName>
    </submittedName>
</protein>
<accession>A0A0R2H2U6</accession>
<reference evidence="2 4" key="2">
    <citation type="submission" date="2018-06" db="EMBL/GenBank/DDBJ databases">
        <authorList>
            <consortium name="Pathogen Informatics"/>
            <person name="Doyle S."/>
        </authorList>
    </citation>
    <scope>NUCLEOTIDE SEQUENCE [LARGE SCALE GENOMIC DNA]</scope>
    <source>
        <strain evidence="2 4">NCTC13645</strain>
    </source>
</reference>
<dbReference type="EMBL" id="JQBM01000001">
    <property type="protein sequence ID" value="KRN47071.1"/>
    <property type="molecule type" value="Genomic_DNA"/>
</dbReference>
<dbReference type="STRING" id="1629.IV50_GL000341"/>
<dbReference type="AlphaFoldDB" id="A0A0R2H2U6"/>